<keyword evidence="2" id="KW-1185">Reference proteome</keyword>
<evidence type="ECO:0000313" key="1">
    <source>
        <dbReference type="EMBL" id="WEY17624.1"/>
    </source>
</evidence>
<dbReference type="Proteomes" id="UP001225300">
    <property type="component" value="Segment"/>
</dbReference>
<organism evidence="1 2">
    <name type="scientific">Kolpuevirus sp. 'frurule'</name>
    <dbReference type="NCBI Taxonomy" id="3028514"/>
    <lineage>
        <taxon>Viruses</taxon>
        <taxon>Duplodnaviria</taxon>
        <taxon>Heunggongvirae</taxon>
        <taxon>Uroviricota</taxon>
        <taxon>Caudoviricetes</taxon>
        <taxon>Crassvirales</taxon>
        <taxon>Steigviridae</taxon>
        <taxon>Asinivirinae</taxon>
        <taxon>Kolpuevirus</taxon>
    </lineage>
</organism>
<accession>A0AAF0DSL4</accession>
<proteinExistence type="predicted"/>
<protein>
    <submittedName>
        <fullName evidence="1">Uncharacterized protein</fullName>
    </submittedName>
</protein>
<evidence type="ECO:0000313" key="2">
    <source>
        <dbReference type="Proteomes" id="UP001225300"/>
    </source>
</evidence>
<name>A0AAF0DSL4_9CAUD</name>
<dbReference type="EMBL" id="OQ198718">
    <property type="protein sequence ID" value="WEY17624.1"/>
    <property type="molecule type" value="Genomic_DNA"/>
</dbReference>
<sequence>MRLMKFEGYTLVIEPEALVLKSIKNLWNRDRSKEKDRALAELGFIYFMVDPRSTYSYITNPEDRAAKIILEEGLPSNWKPDKIVEEAMKTYKDSVITTSYLLLEDAKFAVDNLRKYLREMDFTATDDKGKPKYPVNTLATAVNQMTDMAEKLMKTEKIVAQEIAENSKMRGQKEKTIMEDSISWA</sequence>
<reference evidence="1" key="1">
    <citation type="journal article" date="2023" name="bioRxiv">
        <title>Novel crAssphage isolates exhibit conserved gene order and purifying selection of the host specificity protein.</title>
        <authorList>
            <person name="Papudeshi B."/>
            <person name="Vega A.A."/>
            <person name="Souza C."/>
            <person name="Giles S.K."/>
            <person name="Mallawaarachchi V."/>
            <person name="Roach M.J."/>
            <person name="An M."/>
            <person name="Jacobson N."/>
            <person name="McNair K."/>
            <person name="Mora M.F."/>
            <person name="Pastrana K."/>
            <person name="Leigh C."/>
            <person name="Cram C."/>
            <person name="Plewa W.S."/>
            <person name="Grigson S.R."/>
            <person name="Bouras G."/>
            <person name="Decewicz P."/>
            <person name="Luque A."/>
            <person name="Droit L."/>
            <person name="Handley S.A."/>
            <person name="Segall A.M."/>
            <person name="Dinsdale E.A."/>
            <person name="Edwards R.A."/>
        </authorList>
    </citation>
    <scope>NUCLEOTIDE SEQUENCE</scope>
    <source>
        <strain evidence="1">Bc03</strain>
    </source>
</reference>